<dbReference type="Pfam" id="PF04261">
    <property type="entry name" value="Dyp_perox_N"/>
    <property type="match status" value="1"/>
</dbReference>
<keyword evidence="4" id="KW-0479">Metal-binding</keyword>
<evidence type="ECO:0000256" key="8">
    <source>
        <dbReference type="ARBA" id="ARBA00025737"/>
    </source>
</evidence>
<evidence type="ECO:0000256" key="4">
    <source>
        <dbReference type="ARBA" id="ARBA00022723"/>
    </source>
</evidence>
<dbReference type="InterPro" id="IPR048328">
    <property type="entry name" value="Dyp_perox_C"/>
</dbReference>
<evidence type="ECO:0000256" key="6">
    <source>
        <dbReference type="ARBA" id="ARBA00023002"/>
    </source>
</evidence>
<comment type="caution">
    <text evidence="11">The sequence shown here is derived from an EMBL/GenBank/DDBJ whole genome shotgun (WGS) entry which is preliminary data.</text>
</comment>
<dbReference type="PROSITE" id="PS51318">
    <property type="entry name" value="TAT"/>
    <property type="match status" value="1"/>
</dbReference>
<evidence type="ECO:0000256" key="7">
    <source>
        <dbReference type="ARBA" id="ARBA00023004"/>
    </source>
</evidence>
<evidence type="ECO:0000256" key="2">
    <source>
        <dbReference type="ARBA" id="ARBA00022559"/>
    </source>
</evidence>
<dbReference type="SUPFAM" id="SSF54909">
    <property type="entry name" value="Dimeric alpha+beta barrel"/>
    <property type="match status" value="1"/>
</dbReference>
<protein>
    <submittedName>
        <fullName evidence="11">Dyp-type peroxidase</fullName>
    </submittedName>
</protein>
<dbReference type="EMBL" id="JANTHX010000004">
    <property type="protein sequence ID" value="MCS0498638.1"/>
    <property type="molecule type" value="Genomic_DNA"/>
</dbReference>
<keyword evidence="12" id="KW-1185">Reference proteome</keyword>
<evidence type="ECO:0000313" key="12">
    <source>
        <dbReference type="Proteomes" id="UP001205337"/>
    </source>
</evidence>
<dbReference type="InterPro" id="IPR006314">
    <property type="entry name" value="Dyp_peroxidase"/>
</dbReference>
<dbReference type="InterPro" id="IPR048327">
    <property type="entry name" value="Dyp_perox_N"/>
</dbReference>
<gene>
    <name evidence="11" type="ORF">NUH29_03620</name>
</gene>
<evidence type="ECO:0000259" key="9">
    <source>
        <dbReference type="Pfam" id="PF04261"/>
    </source>
</evidence>
<dbReference type="GO" id="GO:0004601">
    <property type="term" value="F:peroxidase activity"/>
    <property type="evidence" value="ECO:0007669"/>
    <property type="project" value="UniProtKB-KW"/>
</dbReference>
<dbReference type="InterPro" id="IPR006311">
    <property type="entry name" value="TAT_signal"/>
</dbReference>
<dbReference type="NCBIfam" id="TIGR01413">
    <property type="entry name" value="Dyp_perox_fam"/>
    <property type="match status" value="1"/>
</dbReference>
<comment type="cofactor">
    <cofactor evidence="1">
        <name>heme b</name>
        <dbReference type="ChEBI" id="CHEBI:60344"/>
    </cofactor>
</comment>
<keyword evidence="5" id="KW-0732">Signal</keyword>
<dbReference type="InterPro" id="IPR011008">
    <property type="entry name" value="Dimeric_a/b-barrel"/>
</dbReference>
<evidence type="ECO:0000313" key="11">
    <source>
        <dbReference type="EMBL" id="MCS0498638.1"/>
    </source>
</evidence>
<sequence>MTRGADDEIAETDEPAAPGITRRALLSGAGATGIVALGTAGVLAASRAGTGADATGSAVAAAGPHQAGIDRPALPQQHCLLVIADVDTGALRASLASLGARVAEVTSHPAGLADLTPDGPGDLTVTVGLGATALAATAHPELADLVTLPDFAGDAQLPATRRGGDLLVSVNASDPSVLEPVSSWLLEHVQGARIRWSEFGYRGAPVDGVARNPFGYLDGIIGPRTEQELRDDVWIADGPLAGGTVCVMRRFRLDVDGFRALAPADRDATIGRVQSTGAPLSGGARDDQVNLGAKAADGTLLIPPHAHARAAHPSFTGSPLMLRRSYSYRVDEADHGHVFISYQNDVQTFARTQLRLDEVDALMRFSTPTATAAFAILPGISGDADLGASLF</sequence>
<evidence type="ECO:0000256" key="3">
    <source>
        <dbReference type="ARBA" id="ARBA00022617"/>
    </source>
</evidence>
<evidence type="ECO:0000256" key="5">
    <source>
        <dbReference type="ARBA" id="ARBA00022729"/>
    </source>
</evidence>
<evidence type="ECO:0000256" key="1">
    <source>
        <dbReference type="ARBA" id="ARBA00001970"/>
    </source>
</evidence>
<keyword evidence="2 11" id="KW-0575">Peroxidase</keyword>
<evidence type="ECO:0000259" key="10">
    <source>
        <dbReference type="Pfam" id="PF20628"/>
    </source>
</evidence>
<dbReference type="Proteomes" id="UP001205337">
    <property type="component" value="Unassembled WGS sequence"/>
</dbReference>
<dbReference type="PANTHER" id="PTHR30521:SF4">
    <property type="entry name" value="DEFERROCHELATASE"/>
    <property type="match status" value="1"/>
</dbReference>
<comment type="similarity">
    <text evidence="8">Belongs to the DyP-type peroxidase family.</text>
</comment>
<feature type="domain" description="Dyp-type peroxidase N-terminal" evidence="9">
    <location>
        <begin position="76"/>
        <end position="202"/>
    </location>
</feature>
<feature type="domain" description="Dyp-type peroxidase C-terminal" evidence="10">
    <location>
        <begin position="210"/>
        <end position="379"/>
    </location>
</feature>
<organism evidence="11 12">
    <name type="scientific">Protaetiibacter mangrovi</name>
    <dbReference type="NCBI Taxonomy" id="2970926"/>
    <lineage>
        <taxon>Bacteria</taxon>
        <taxon>Bacillati</taxon>
        <taxon>Actinomycetota</taxon>
        <taxon>Actinomycetes</taxon>
        <taxon>Micrococcales</taxon>
        <taxon>Microbacteriaceae</taxon>
        <taxon>Protaetiibacter</taxon>
    </lineage>
</organism>
<dbReference type="Pfam" id="PF20628">
    <property type="entry name" value="Dyp_perox_C"/>
    <property type="match status" value="1"/>
</dbReference>
<keyword evidence="7" id="KW-0408">Iron</keyword>
<name>A0ABT1ZD62_9MICO</name>
<reference evidence="11 12" key="1">
    <citation type="submission" date="2022-08" db="EMBL/GenBank/DDBJ databases">
        <authorList>
            <person name="Li F."/>
        </authorList>
    </citation>
    <scope>NUCLEOTIDE SEQUENCE [LARGE SCALE GENOMIC DNA]</scope>
    <source>
        <strain evidence="11 12">10F1B-8-1</strain>
    </source>
</reference>
<dbReference type="PANTHER" id="PTHR30521">
    <property type="entry name" value="DEFERROCHELATASE/PEROXIDASE"/>
    <property type="match status" value="1"/>
</dbReference>
<dbReference type="PROSITE" id="PS51404">
    <property type="entry name" value="DYP_PEROXIDASE"/>
    <property type="match status" value="1"/>
</dbReference>
<keyword evidence="6" id="KW-0560">Oxidoreductase</keyword>
<dbReference type="RefSeq" id="WP_258797623.1">
    <property type="nucleotide sequence ID" value="NZ_JANTHX010000004.1"/>
</dbReference>
<keyword evidence="3" id="KW-0349">Heme</keyword>
<proteinExistence type="inferred from homology"/>
<accession>A0ABT1ZD62</accession>